<dbReference type="EMBL" id="LR798290">
    <property type="protein sequence ID" value="CAB5220498.1"/>
    <property type="molecule type" value="Genomic_DNA"/>
</dbReference>
<gene>
    <name evidence="3" type="ORF">UFOVP1219_40</name>
    <name evidence="4" type="ORF">UFOVP1671_15</name>
    <name evidence="5" type="ORF">UFOVP358_18</name>
    <name evidence="1" type="ORF">UFOVP476_12</name>
    <name evidence="2" type="ORF">UFOVP986_63</name>
</gene>
<proteinExistence type="predicted"/>
<sequence length="76" mass="8727">MNTSPTLFRGFTIYPVLNDVDENLVDYYDVHEIGDEHGEGEPLAMFGTKKECQVFISDIIRSRSYLKAIEGAFFKF</sequence>
<dbReference type="EMBL" id="LR796931">
    <property type="protein sequence ID" value="CAB4176766.1"/>
    <property type="molecule type" value="Genomic_DNA"/>
</dbReference>
<evidence type="ECO:0000313" key="3">
    <source>
        <dbReference type="EMBL" id="CAB4191352.1"/>
    </source>
</evidence>
<accession>A0A6J5T6B3</accession>
<reference evidence="4" key="1">
    <citation type="submission" date="2020-05" db="EMBL/GenBank/DDBJ databases">
        <authorList>
            <person name="Chiriac C."/>
            <person name="Salcher M."/>
            <person name="Ghai R."/>
            <person name="Kavagutti S V."/>
        </authorList>
    </citation>
    <scope>NUCLEOTIDE SEQUENCE</scope>
</reference>
<dbReference type="EMBL" id="LR797535">
    <property type="protein sequence ID" value="CAB4223149.1"/>
    <property type="molecule type" value="Genomic_DNA"/>
</dbReference>
<evidence type="ECO:0000313" key="1">
    <source>
        <dbReference type="EMBL" id="CAB4145348.1"/>
    </source>
</evidence>
<dbReference type="EMBL" id="LR797169">
    <property type="protein sequence ID" value="CAB4191352.1"/>
    <property type="molecule type" value="Genomic_DNA"/>
</dbReference>
<organism evidence="4">
    <name type="scientific">uncultured Caudovirales phage</name>
    <dbReference type="NCBI Taxonomy" id="2100421"/>
    <lineage>
        <taxon>Viruses</taxon>
        <taxon>Duplodnaviria</taxon>
        <taxon>Heunggongvirae</taxon>
        <taxon>Uroviricota</taxon>
        <taxon>Caudoviricetes</taxon>
        <taxon>Peduoviridae</taxon>
        <taxon>Maltschvirus</taxon>
        <taxon>Maltschvirus maltsch</taxon>
    </lineage>
</organism>
<evidence type="ECO:0000313" key="5">
    <source>
        <dbReference type="EMBL" id="CAB5220498.1"/>
    </source>
</evidence>
<name>A0A6J5T6B3_9CAUD</name>
<evidence type="ECO:0000313" key="2">
    <source>
        <dbReference type="EMBL" id="CAB4176766.1"/>
    </source>
</evidence>
<protein>
    <submittedName>
        <fullName evidence="4">Uncharacterized protein</fullName>
    </submittedName>
</protein>
<dbReference type="EMBL" id="LR796453">
    <property type="protein sequence ID" value="CAB4145348.1"/>
    <property type="molecule type" value="Genomic_DNA"/>
</dbReference>
<evidence type="ECO:0000313" key="4">
    <source>
        <dbReference type="EMBL" id="CAB4223149.1"/>
    </source>
</evidence>